<dbReference type="GO" id="GO:0006338">
    <property type="term" value="P:chromatin remodeling"/>
    <property type="evidence" value="ECO:0007669"/>
    <property type="project" value="InterPro"/>
</dbReference>
<dbReference type="SUPFAM" id="SSF52113">
    <property type="entry name" value="BRCT domain"/>
    <property type="match status" value="1"/>
</dbReference>
<dbReference type="InterPro" id="IPR036420">
    <property type="entry name" value="BRCT_dom_sf"/>
</dbReference>
<proteinExistence type="inferred from homology"/>
<protein>
    <submittedName>
        <fullName evidence="12">Chromodomain-helicase-DNA-binding protein 1</fullName>
    </submittedName>
</protein>
<dbReference type="GO" id="GO:0003678">
    <property type="term" value="F:DNA helicase activity"/>
    <property type="evidence" value="ECO:0007669"/>
    <property type="project" value="InterPro"/>
</dbReference>
<dbReference type="Gene3D" id="3.40.220.10">
    <property type="entry name" value="Leucine Aminopeptidase, subunit E, domain 1"/>
    <property type="match status" value="1"/>
</dbReference>
<feature type="region of interest" description="Disordered" evidence="7">
    <location>
        <begin position="541"/>
        <end position="603"/>
    </location>
</feature>
<feature type="compositionally biased region" description="Acidic residues" evidence="7">
    <location>
        <begin position="590"/>
        <end position="603"/>
    </location>
</feature>
<comment type="caution">
    <text evidence="12">The sequence shown here is derived from an EMBL/GenBank/DDBJ whole genome shotgun (WGS) entry which is preliminary data.</text>
</comment>
<dbReference type="CDD" id="cd18793">
    <property type="entry name" value="SF2_C_SNF"/>
    <property type="match status" value="1"/>
</dbReference>
<dbReference type="PROSITE" id="PS51154">
    <property type="entry name" value="MACRO"/>
    <property type="match status" value="1"/>
</dbReference>
<dbReference type="SMART" id="SM00487">
    <property type="entry name" value="DEXDc"/>
    <property type="match status" value="1"/>
</dbReference>
<dbReference type="Gene3D" id="3.40.50.300">
    <property type="entry name" value="P-loop containing nucleotide triphosphate hydrolases"/>
    <property type="match status" value="1"/>
</dbReference>
<keyword evidence="13" id="KW-1185">Reference proteome</keyword>
<dbReference type="Gene3D" id="3.40.50.10810">
    <property type="entry name" value="Tandem AAA-ATPase domain"/>
    <property type="match status" value="1"/>
</dbReference>
<reference evidence="12 13" key="1">
    <citation type="submission" date="2024-03" db="EMBL/GenBank/DDBJ databases">
        <title>The Acrasis kona genome and developmental transcriptomes reveal deep origins of eukaryotic multicellular pathways.</title>
        <authorList>
            <person name="Sheikh S."/>
            <person name="Fu C.-J."/>
            <person name="Brown M.W."/>
            <person name="Baldauf S.L."/>
        </authorList>
    </citation>
    <scope>NUCLEOTIDE SEQUENCE [LARGE SCALE GENOMIC DNA]</scope>
    <source>
        <strain evidence="12 13">ATCC MYA-3509</strain>
    </source>
</reference>
<comment type="similarity">
    <text evidence="2">Belongs to the SNF2/RAD54 helicase family.</text>
</comment>
<dbReference type="PROSITE" id="PS51194">
    <property type="entry name" value="HELICASE_CTER"/>
    <property type="match status" value="1"/>
</dbReference>
<dbReference type="InterPro" id="IPR001357">
    <property type="entry name" value="BRCT_dom"/>
</dbReference>
<dbReference type="InterPro" id="IPR043472">
    <property type="entry name" value="Macro_dom-like"/>
</dbReference>
<evidence type="ECO:0000256" key="4">
    <source>
        <dbReference type="ARBA" id="ARBA00022801"/>
    </source>
</evidence>
<dbReference type="InterPro" id="IPR027417">
    <property type="entry name" value="P-loop_NTPase"/>
</dbReference>
<dbReference type="Pfam" id="PF00176">
    <property type="entry name" value="SNF2-rel_dom"/>
    <property type="match status" value="1"/>
</dbReference>
<evidence type="ECO:0000256" key="5">
    <source>
        <dbReference type="ARBA" id="ARBA00022840"/>
    </source>
</evidence>
<keyword evidence="4" id="KW-0378">Hydrolase</keyword>
<dbReference type="SMART" id="SM00490">
    <property type="entry name" value="HELICc"/>
    <property type="match status" value="1"/>
</dbReference>
<evidence type="ECO:0000256" key="6">
    <source>
        <dbReference type="ARBA" id="ARBA00023242"/>
    </source>
</evidence>
<keyword evidence="5" id="KW-0067">ATP-binding</keyword>
<evidence type="ECO:0000259" key="9">
    <source>
        <dbReference type="PROSITE" id="PS51154"/>
    </source>
</evidence>
<feature type="domain" description="Macro" evidence="9">
    <location>
        <begin position="657"/>
        <end position="838"/>
    </location>
</feature>
<dbReference type="AlphaFoldDB" id="A0AAW2YXG9"/>
<evidence type="ECO:0000313" key="13">
    <source>
        <dbReference type="Proteomes" id="UP001431209"/>
    </source>
</evidence>
<dbReference type="InterPro" id="IPR000330">
    <property type="entry name" value="SNF2_N"/>
</dbReference>
<name>A0AAW2YXG9_9EUKA</name>
<evidence type="ECO:0000256" key="1">
    <source>
        <dbReference type="ARBA" id="ARBA00004123"/>
    </source>
</evidence>
<dbReference type="GO" id="GO:0006281">
    <property type="term" value="P:DNA repair"/>
    <property type="evidence" value="ECO:0007669"/>
    <property type="project" value="InterPro"/>
</dbReference>
<dbReference type="InterPro" id="IPR001650">
    <property type="entry name" value="Helicase_C-like"/>
</dbReference>
<dbReference type="InterPro" id="IPR014001">
    <property type="entry name" value="Helicase_ATP-bd"/>
</dbReference>
<dbReference type="EMBL" id="JAOPGA020000762">
    <property type="protein sequence ID" value="KAL0481401.1"/>
    <property type="molecule type" value="Genomic_DNA"/>
</dbReference>
<dbReference type="SUPFAM" id="SSF52540">
    <property type="entry name" value="P-loop containing nucleoside triphosphate hydrolases"/>
    <property type="match status" value="2"/>
</dbReference>
<feature type="domain" description="Helicase ATP-binding" evidence="10">
    <location>
        <begin position="50"/>
        <end position="218"/>
    </location>
</feature>
<evidence type="ECO:0000259" key="10">
    <source>
        <dbReference type="PROSITE" id="PS51192"/>
    </source>
</evidence>
<feature type="domain" description="BRCT" evidence="8">
    <location>
        <begin position="854"/>
        <end position="934"/>
    </location>
</feature>
<dbReference type="Proteomes" id="UP001431209">
    <property type="component" value="Unassembled WGS sequence"/>
</dbReference>
<dbReference type="PROSITE" id="PS51192">
    <property type="entry name" value="HELICASE_ATP_BIND_1"/>
    <property type="match status" value="1"/>
</dbReference>
<dbReference type="PROSITE" id="PS00690">
    <property type="entry name" value="DEAH_ATP_HELICASE"/>
    <property type="match status" value="1"/>
</dbReference>
<dbReference type="InterPro" id="IPR031053">
    <property type="entry name" value="ALC1"/>
</dbReference>
<gene>
    <name evidence="12" type="ORF">AKO1_012682</name>
</gene>
<organism evidence="12 13">
    <name type="scientific">Acrasis kona</name>
    <dbReference type="NCBI Taxonomy" id="1008807"/>
    <lineage>
        <taxon>Eukaryota</taxon>
        <taxon>Discoba</taxon>
        <taxon>Heterolobosea</taxon>
        <taxon>Tetramitia</taxon>
        <taxon>Eutetramitia</taxon>
        <taxon>Acrasidae</taxon>
        <taxon>Acrasis</taxon>
    </lineage>
</organism>
<sequence length="934" mass="106394">MTQEEFLDHSYERQNLITDALLTNLDVPSTISPNITLREHQKIGIKWITTIFQNDGKGAILGDDMGLGKTLQVIGSIAYLMDNKIITDPFLVVCPLSLVQNWELEFQKFTPSIKVFKYLGNKDKREEMQNQLSTEIAAPHFQCLISSYETIITDADFLSQFKWSSVVVDEAHRLKNNKTVLYTTLQDNFSGFRLLLTGTPVQNNVHELWSLLHFIDPTTFDEQFLEWFPQSNLSGDALDTFHASLRPYMLRRKKSDVLKDLPDKHESILYTKLTKMQRDVYRGVLTKDRKMVGGKNSTSLTNTLLNLRKCCNHPYLFEGVEPEPFVEGEHIVLNSGKMIILDKLLEKMKRENHKVLIFSQMTATLDIIQDYMHLRKYSYERLDGSARGEERYNSVDRFCTDNDVFAFLLSTRAGGVGLNLVAANVVIFIDQDFNPQMDLQAQERAHRIGQTKDVHVYRIITENTVEEIILKRSLRKIKLSEQLIESGSFSNTAYDDTLTDSETAKMIRYGIHALNDQNDDDQALVNIDIEDVLKREKIIDFDSEDEQEDSEEANNDENIYLYQGKNYGKEKAKQRKKKAHEGGSNLGDLDQNESYEEDESDGEDVIQRVYKLRGRTINRTPKKARRAKDPTYTSRNIQIPTDYQPVHADIFSPTLDDSNLDTNSVVRQRIEYTIGDVTDQSERDGPVIVINCVSDRGLWPNGGLANKILQNLSQEAKTNYEQAARNEDINLGDAHLIMVEDHGNEQGEPLYICNVIAQEYDFEKNTHGGIVMTALESALNKVAYAANSLSASVHLPRIGYGLKNFNWYGLERIIKKCLPSVGIKTYVYYYKRGATKSVSNSSHHQKPVVHVAKNVKDVFEDLRICLYKVQDKELENSLRKKIVANGGIACSKLDGSVDVVVATSVLQDVELDSFMESHPDVKLENIGWVNKTIS</sequence>
<keyword evidence="3" id="KW-0547">Nucleotide-binding</keyword>
<feature type="compositionally biased region" description="Acidic residues" evidence="7">
    <location>
        <begin position="541"/>
        <end position="555"/>
    </location>
</feature>
<dbReference type="Pfam" id="PF00271">
    <property type="entry name" value="Helicase_C"/>
    <property type="match status" value="1"/>
</dbReference>
<dbReference type="SUPFAM" id="SSF52949">
    <property type="entry name" value="Macro domain-like"/>
    <property type="match status" value="1"/>
</dbReference>
<dbReference type="PANTHER" id="PTHR47157:SF1">
    <property type="entry name" value="CHROMODOMAIN-HELICASE-DNA-BINDING PROTEIN 1-LIKE"/>
    <property type="match status" value="1"/>
</dbReference>
<evidence type="ECO:0000259" key="11">
    <source>
        <dbReference type="PROSITE" id="PS51194"/>
    </source>
</evidence>
<dbReference type="InterPro" id="IPR049730">
    <property type="entry name" value="SNF2/RAD54-like_C"/>
</dbReference>
<keyword evidence="6" id="KW-0539">Nucleus</keyword>
<dbReference type="PROSITE" id="PS50172">
    <property type="entry name" value="BRCT"/>
    <property type="match status" value="1"/>
</dbReference>
<dbReference type="PANTHER" id="PTHR47157">
    <property type="entry name" value="CHROMODOMAIN-HELICASE-DNA-BINDING PROTEIN 1-LIKE"/>
    <property type="match status" value="1"/>
</dbReference>
<evidence type="ECO:0000313" key="12">
    <source>
        <dbReference type="EMBL" id="KAL0481401.1"/>
    </source>
</evidence>
<dbReference type="InterPro" id="IPR038718">
    <property type="entry name" value="SNF2-like_sf"/>
</dbReference>
<dbReference type="GO" id="GO:0005524">
    <property type="term" value="F:ATP binding"/>
    <property type="evidence" value="ECO:0007669"/>
    <property type="project" value="UniProtKB-KW"/>
</dbReference>
<dbReference type="GO" id="GO:0016787">
    <property type="term" value="F:hydrolase activity"/>
    <property type="evidence" value="ECO:0007669"/>
    <property type="project" value="UniProtKB-KW"/>
</dbReference>
<evidence type="ECO:0000256" key="2">
    <source>
        <dbReference type="ARBA" id="ARBA00007025"/>
    </source>
</evidence>
<feature type="domain" description="Helicase C-terminal" evidence="11">
    <location>
        <begin position="340"/>
        <end position="498"/>
    </location>
</feature>
<dbReference type="InterPro" id="IPR002464">
    <property type="entry name" value="DNA/RNA_helicase_DEAH_CS"/>
</dbReference>
<evidence type="ECO:0000259" key="8">
    <source>
        <dbReference type="PROSITE" id="PS50172"/>
    </source>
</evidence>
<dbReference type="InterPro" id="IPR002589">
    <property type="entry name" value="Macro_dom"/>
</dbReference>
<dbReference type="GO" id="GO:0005634">
    <property type="term" value="C:nucleus"/>
    <property type="evidence" value="ECO:0007669"/>
    <property type="project" value="UniProtKB-SubCell"/>
</dbReference>
<evidence type="ECO:0000256" key="7">
    <source>
        <dbReference type="SAM" id="MobiDB-lite"/>
    </source>
</evidence>
<evidence type="ECO:0000256" key="3">
    <source>
        <dbReference type="ARBA" id="ARBA00022741"/>
    </source>
</evidence>
<comment type="subcellular location">
    <subcellularLocation>
        <location evidence="1">Nucleus</location>
    </subcellularLocation>
</comment>
<accession>A0AAW2YXG9</accession>